<accession>A0AAX4JU16</accession>
<dbReference type="AlphaFoldDB" id="A0AAX4JU16"/>
<keyword evidence="2" id="KW-0963">Cytoplasm</keyword>
<evidence type="ECO:0000256" key="2">
    <source>
        <dbReference type="ARBA" id="ARBA00022490"/>
    </source>
</evidence>
<feature type="compositionally biased region" description="Acidic residues" evidence="3">
    <location>
        <begin position="372"/>
        <end position="383"/>
    </location>
</feature>
<dbReference type="SUPFAM" id="SSF48371">
    <property type="entry name" value="ARM repeat"/>
    <property type="match status" value="1"/>
</dbReference>
<dbReference type="PANTHER" id="PTHR45994">
    <property type="entry name" value="FI21225P1"/>
    <property type="match status" value="1"/>
</dbReference>
<dbReference type="Pfam" id="PF11701">
    <property type="entry name" value="UNC45-central"/>
    <property type="match status" value="1"/>
</dbReference>
<evidence type="ECO:0000256" key="1">
    <source>
        <dbReference type="ARBA" id="ARBA00004496"/>
    </source>
</evidence>
<feature type="region of interest" description="Disordered" evidence="3">
    <location>
        <begin position="210"/>
        <end position="232"/>
    </location>
</feature>
<dbReference type="GO" id="GO:0051879">
    <property type="term" value="F:Hsp90 protein binding"/>
    <property type="evidence" value="ECO:0007669"/>
    <property type="project" value="TreeGrafter"/>
</dbReference>
<feature type="region of interest" description="Disordered" evidence="3">
    <location>
        <begin position="365"/>
        <end position="385"/>
    </location>
</feature>
<dbReference type="GeneID" id="91093609"/>
<evidence type="ECO:0000259" key="4">
    <source>
        <dbReference type="Pfam" id="PF11701"/>
    </source>
</evidence>
<name>A0AAX4JU16_9TREE</name>
<dbReference type="RefSeq" id="XP_066074798.1">
    <property type="nucleotide sequence ID" value="XM_066218701.1"/>
</dbReference>
<reference evidence="5 6" key="1">
    <citation type="submission" date="2024-01" db="EMBL/GenBank/DDBJ databases">
        <title>Comparative genomics of Cryptococcus and Kwoniella reveals pathogenesis evolution and contrasting modes of karyotype evolution via chromosome fusion or intercentromeric recombination.</title>
        <authorList>
            <person name="Coelho M.A."/>
            <person name="David-Palma M."/>
            <person name="Shea T."/>
            <person name="Bowers K."/>
            <person name="McGinley-Smith S."/>
            <person name="Mohammad A.W."/>
            <person name="Gnirke A."/>
            <person name="Yurkov A.M."/>
            <person name="Nowrousian M."/>
            <person name="Sun S."/>
            <person name="Cuomo C.A."/>
            <person name="Heitman J."/>
        </authorList>
    </citation>
    <scope>NUCLEOTIDE SEQUENCE [LARGE SCALE GENOMIC DNA]</scope>
    <source>
        <strain evidence="5 6">CBS 6074</strain>
    </source>
</reference>
<evidence type="ECO:0000313" key="6">
    <source>
        <dbReference type="Proteomes" id="UP001355207"/>
    </source>
</evidence>
<dbReference type="InterPro" id="IPR016024">
    <property type="entry name" value="ARM-type_fold"/>
</dbReference>
<evidence type="ECO:0000256" key="3">
    <source>
        <dbReference type="SAM" id="MobiDB-lite"/>
    </source>
</evidence>
<sequence length="788" mass="85839">MSIKVDEDDLTQLLKGLATASNTVPTLNNKEVALLAKALVPSASRHARSLAFLCLSKYCDLISHHPLSTPDSTSTHILATFEPYVKSTFIPDESESTEPESCVPLTYLVSSLFPLSPDGSVKLLTTNIEEMGDPLGSLLEVAELPSPLQPALAELLTSAAGTKPGRLMVRSRCMEWLKGAIDYRNSDNHTNSEFGVLCAVALSKMSREEDIVPTPGNQGDQQESASNGLTNEELGMTDDLLCRKLMDHITNTPKNAIMTTAILSSIEGLAVLSLKPKNKAILVSSPKFLKSLINLSPSIQPKGGSLPVTPRGSMDLKPTYSDSIDTGLSYGLTTILVNLTNPRIVLSEQDQQIAKLRSMALSANKSKLQNNQDDDEDEQLQSDEEVRKRTKAVLQAGAVNALSGVNKTESKLVKESLGKLCRNLIEDRTDRLGFIRDGGFKVLSNIVRDLLNQAIKVSTPSKNDGNNGKLEEIDILPSFQALAKMIITTPPQLLFPPPHLTNSLNSLTPLYHLLIHPKSNSLQGFESLMALTNLASIDQSISNKIVLASIKPLIQDNSSSWKGSGSIVESEIRIIIKIEELMLDDNNLIRRASTQSICNLISSEKGFEYFSGEGTTSKNDGKVKSRLNMLLVLIGIDDLQTRLAAGGALAVITESKKACQTILSNSVNQISSSERGQKDKNAWIRVLQMLKPEGEEEEEVDENGEIIPVISSTPSTPNPGLVHRGVIILLNLISYVFEELKEEDKSNHLQEIRSANVEEELMDVLKTKGMSEDILVPTVEALKLLKKG</sequence>
<dbReference type="InterPro" id="IPR011989">
    <property type="entry name" value="ARM-like"/>
</dbReference>
<dbReference type="Proteomes" id="UP001355207">
    <property type="component" value="Chromosome 3"/>
</dbReference>
<dbReference type="PANTHER" id="PTHR45994:SF1">
    <property type="entry name" value="FI21225P1"/>
    <property type="match status" value="1"/>
</dbReference>
<evidence type="ECO:0000313" key="5">
    <source>
        <dbReference type="EMBL" id="WWC88035.1"/>
    </source>
</evidence>
<dbReference type="EMBL" id="CP144100">
    <property type="protein sequence ID" value="WWC88035.1"/>
    <property type="molecule type" value="Genomic_DNA"/>
</dbReference>
<dbReference type="Gene3D" id="1.25.10.10">
    <property type="entry name" value="Leucine-rich Repeat Variant"/>
    <property type="match status" value="1"/>
</dbReference>
<feature type="compositionally biased region" description="Polar residues" evidence="3">
    <location>
        <begin position="215"/>
        <end position="230"/>
    </location>
</feature>
<protein>
    <recommendedName>
        <fullName evidence="4">UNC-45/Cro1/She4 central domain-containing protein</fullName>
    </recommendedName>
</protein>
<organism evidence="5 6">
    <name type="scientific">Kwoniella dendrophila CBS 6074</name>
    <dbReference type="NCBI Taxonomy" id="1295534"/>
    <lineage>
        <taxon>Eukaryota</taxon>
        <taxon>Fungi</taxon>
        <taxon>Dikarya</taxon>
        <taxon>Basidiomycota</taxon>
        <taxon>Agaricomycotina</taxon>
        <taxon>Tremellomycetes</taxon>
        <taxon>Tremellales</taxon>
        <taxon>Cryptococcaceae</taxon>
        <taxon>Kwoniella</taxon>
    </lineage>
</organism>
<gene>
    <name evidence="5" type="ORF">L201_002938</name>
</gene>
<dbReference type="InterPro" id="IPR024660">
    <property type="entry name" value="UCS_central_dom"/>
</dbReference>
<keyword evidence="6" id="KW-1185">Reference proteome</keyword>
<proteinExistence type="predicted"/>
<dbReference type="GO" id="GO:0005737">
    <property type="term" value="C:cytoplasm"/>
    <property type="evidence" value="ECO:0007669"/>
    <property type="project" value="UniProtKB-SubCell"/>
</dbReference>
<feature type="domain" description="UNC-45/Cro1/She4 central" evidence="4">
    <location>
        <begin position="32"/>
        <end position="205"/>
    </location>
</feature>
<comment type="subcellular location">
    <subcellularLocation>
        <location evidence="1">Cytoplasm</location>
    </subcellularLocation>
</comment>